<dbReference type="EMBL" id="LUCV01000032">
    <property type="protein sequence ID" value="OAI88388.1"/>
    <property type="molecule type" value="Genomic_DNA"/>
</dbReference>
<evidence type="ECO:0000256" key="5">
    <source>
        <dbReference type="ARBA" id="ARBA00022777"/>
    </source>
</evidence>
<keyword evidence="5 8" id="KW-0418">Kinase</keyword>
<dbReference type="InterPro" id="IPR036097">
    <property type="entry name" value="HisK_dim/P_sf"/>
</dbReference>
<evidence type="ECO:0000313" key="9">
    <source>
        <dbReference type="Proteomes" id="UP000077752"/>
    </source>
</evidence>
<evidence type="ECO:0000256" key="2">
    <source>
        <dbReference type="ARBA" id="ARBA00012438"/>
    </source>
</evidence>
<keyword evidence="6" id="KW-0902">Two-component regulatory system</keyword>
<dbReference type="InterPro" id="IPR005467">
    <property type="entry name" value="His_kinase_dom"/>
</dbReference>
<dbReference type="EC" id="2.7.13.3" evidence="2"/>
<evidence type="ECO:0000256" key="6">
    <source>
        <dbReference type="ARBA" id="ARBA00023012"/>
    </source>
</evidence>
<dbReference type="InterPro" id="IPR004358">
    <property type="entry name" value="Sig_transdc_His_kin-like_C"/>
</dbReference>
<keyword evidence="3" id="KW-0597">Phosphoprotein</keyword>
<evidence type="ECO:0000256" key="3">
    <source>
        <dbReference type="ARBA" id="ARBA00022553"/>
    </source>
</evidence>
<dbReference type="InterPro" id="IPR003661">
    <property type="entry name" value="HisK_dim/P_dom"/>
</dbReference>
<evidence type="ECO:0000313" key="8">
    <source>
        <dbReference type="EMBL" id="OAI88388.1"/>
    </source>
</evidence>
<reference evidence="8 9" key="1">
    <citation type="submission" date="2016-03" db="EMBL/GenBank/DDBJ databases">
        <title>Draft Genome Assembly of Pseudomonas putida strain CBF10-2.</title>
        <authorList>
            <person name="Iyer R.S."/>
            <person name="Damania A."/>
        </authorList>
    </citation>
    <scope>NUCLEOTIDE SEQUENCE [LARGE SCALE GENOMIC DNA]</scope>
    <source>
        <strain evidence="8 9">CBF10-2</strain>
    </source>
</reference>
<dbReference type="InterPro" id="IPR003594">
    <property type="entry name" value="HATPase_dom"/>
</dbReference>
<comment type="catalytic activity">
    <reaction evidence="1">
        <text>ATP + protein L-histidine = ADP + protein N-phospho-L-histidine.</text>
        <dbReference type="EC" id="2.7.13.3"/>
    </reaction>
</comment>
<dbReference type="InterPro" id="IPR050736">
    <property type="entry name" value="Sensor_HK_Regulatory"/>
</dbReference>
<dbReference type="PROSITE" id="PS50109">
    <property type="entry name" value="HIS_KIN"/>
    <property type="match status" value="1"/>
</dbReference>
<dbReference type="RefSeq" id="WP_064303742.1">
    <property type="nucleotide sequence ID" value="NZ_LUCV01000032.1"/>
</dbReference>
<dbReference type="PRINTS" id="PR00344">
    <property type="entry name" value="BCTRLSENSOR"/>
</dbReference>
<dbReference type="Proteomes" id="UP000077752">
    <property type="component" value="Unassembled WGS sequence"/>
</dbReference>
<dbReference type="SUPFAM" id="SSF55874">
    <property type="entry name" value="ATPase domain of HSP90 chaperone/DNA topoisomerase II/histidine kinase"/>
    <property type="match status" value="1"/>
</dbReference>
<feature type="domain" description="Histidine kinase" evidence="7">
    <location>
        <begin position="180"/>
        <end position="393"/>
    </location>
</feature>
<dbReference type="SUPFAM" id="SSF55781">
    <property type="entry name" value="GAF domain-like"/>
    <property type="match status" value="1"/>
</dbReference>
<evidence type="ECO:0000256" key="4">
    <source>
        <dbReference type="ARBA" id="ARBA00022679"/>
    </source>
</evidence>
<dbReference type="GO" id="GO:0000155">
    <property type="term" value="F:phosphorelay sensor kinase activity"/>
    <property type="evidence" value="ECO:0007669"/>
    <property type="project" value="InterPro"/>
</dbReference>
<protein>
    <recommendedName>
        <fullName evidence="2">histidine kinase</fullName>
        <ecNumber evidence="2">2.7.13.3</ecNumber>
    </recommendedName>
</protein>
<dbReference type="InterPro" id="IPR003018">
    <property type="entry name" value="GAF"/>
</dbReference>
<sequence length="404" mass="43573">MTNAALSDSATIGRINVIPAILQVISETTGLRFAAVARVTEARWTALAVLDTFGFGIAVGGELEASTTLCNEIRAGQKTIVIDQASQDETYRDHPTPRLYGFESYIAVPVLRSDGSFFGTICALDPLPRSLKGSAIQPMMEAFARLLSIQIESEESVQRTEIALEKERQIAGLREKFIAVLGHDLRNPLFAITAGAELLSKRLTDERSRTIAEHILTSGHRATQLVRDVLDFARGRLGDGIPLNIQPCADLDQALRHVAGELQRVHPARLIELDIGDLSGMHCDRERICQVLSNLIANALQHGDEQGVIRISARIADDDFILSVHNSGEPIAPAIMAQMFEPFSHPASDAPQVGLGLGLYIAKQIALAHGGYMDVQSSAAAGTLFSLHLPLVRAARAAGRTASP</sequence>
<dbReference type="Gene3D" id="3.30.565.10">
    <property type="entry name" value="Histidine kinase-like ATPase, C-terminal domain"/>
    <property type="match status" value="1"/>
</dbReference>
<dbReference type="InterPro" id="IPR036890">
    <property type="entry name" value="HATPase_C_sf"/>
</dbReference>
<dbReference type="CDD" id="cd00082">
    <property type="entry name" value="HisKA"/>
    <property type="match status" value="1"/>
</dbReference>
<dbReference type="SMART" id="SM00388">
    <property type="entry name" value="HisKA"/>
    <property type="match status" value="1"/>
</dbReference>
<dbReference type="Gene3D" id="1.10.287.130">
    <property type="match status" value="1"/>
</dbReference>
<dbReference type="AlphaFoldDB" id="A0A177SGP4"/>
<keyword evidence="4" id="KW-0808">Transferase</keyword>
<proteinExistence type="predicted"/>
<comment type="caution">
    <text evidence="8">The sequence shown here is derived from an EMBL/GenBank/DDBJ whole genome shotgun (WGS) entry which is preliminary data.</text>
</comment>
<name>A0A177SGP4_PSEPU</name>
<dbReference type="Pfam" id="PF02518">
    <property type="entry name" value="HATPase_c"/>
    <property type="match status" value="1"/>
</dbReference>
<evidence type="ECO:0000256" key="1">
    <source>
        <dbReference type="ARBA" id="ARBA00000085"/>
    </source>
</evidence>
<accession>A0A177SGP4</accession>
<evidence type="ECO:0000259" key="7">
    <source>
        <dbReference type="PROSITE" id="PS50109"/>
    </source>
</evidence>
<dbReference type="SMART" id="SM00387">
    <property type="entry name" value="HATPase_c"/>
    <property type="match status" value="1"/>
</dbReference>
<dbReference type="SUPFAM" id="SSF47384">
    <property type="entry name" value="Homodimeric domain of signal transducing histidine kinase"/>
    <property type="match status" value="1"/>
</dbReference>
<dbReference type="CDD" id="cd00075">
    <property type="entry name" value="HATPase"/>
    <property type="match status" value="1"/>
</dbReference>
<dbReference type="SMART" id="SM00065">
    <property type="entry name" value="GAF"/>
    <property type="match status" value="1"/>
</dbReference>
<dbReference type="PANTHER" id="PTHR43711:SF1">
    <property type="entry name" value="HISTIDINE KINASE 1"/>
    <property type="match status" value="1"/>
</dbReference>
<organism evidence="8 9">
    <name type="scientific">Pseudomonas putida</name>
    <name type="common">Arthrobacter siderocapsulatus</name>
    <dbReference type="NCBI Taxonomy" id="303"/>
    <lineage>
        <taxon>Bacteria</taxon>
        <taxon>Pseudomonadati</taxon>
        <taxon>Pseudomonadota</taxon>
        <taxon>Gammaproteobacteria</taxon>
        <taxon>Pseudomonadales</taxon>
        <taxon>Pseudomonadaceae</taxon>
        <taxon>Pseudomonas</taxon>
    </lineage>
</organism>
<dbReference type="Pfam" id="PF01590">
    <property type="entry name" value="GAF"/>
    <property type="match status" value="1"/>
</dbReference>
<dbReference type="Gene3D" id="3.30.450.40">
    <property type="match status" value="1"/>
</dbReference>
<gene>
    <name evidence="8" type="ORF">AYO28_23685</name>
</gene>
<dbReference type="Pfam" id="PF00512">
    <property type="entry name" value="HisKA"/>
    <property type="match status" value="1"/>
</dbReference>
<dbReference type="InterPro" id="IPR029016">
    <property type="entry name" value="GAF-like_dom_sf"/>
</dbReference>
<dbReference type="PANTHER" id="PTHR43711">
    <property type="entry name" value="TWO-COMPONENT HISTIDINE KINASE"/>
    <property type="match status" value="1"/>
</dbReference>